<feature type="compositionally biased region" description="Acidic residues" evidence="4">
    <location>
        <begin position="518"/>
        <end position="528"/>
    </location>
</feature>
<dbReference type="GO" id="GO:0005737">
    <property type="term" value="C:cytoplasm"/>
    <property type="evidence" value="ECO:0007669"/>
    <property type="project" value="TreeGrafter"/>
</dbReference>
<dbReference type="PROSITE" id="PS50082">
    <property type="entry name" value="WD_REPEATS_2"/>
    <property type="match status" value="1"/>
</dbReference>
<dbReference type="InterPro" id="IPR001680">
    <property type="entry name" value="WD40_rpt"/>
</dbReference>
<dbReference type="AlphaFoldDB" id="A0AA39ULD6"/>
<comment type="caution">
    <text evidence="5">The sequence shown here is derived from an EMBL/GenBank/DDBJ whole genome shotgun (WGS) entry which is preliminary data.</text>
</comment>
<dbReference type="GO" id="GO:0080008">
    <property type="term" value="C:Cul4-RING E3 ubiquitin ligase complex"/>
    <property type="evidence" value="ECO:0007669"/>
    <property type="project" value="TreeGrafter"/>
</dbReference>
<dbReference type="SUPFAM" id="SSF50978">
    <property type="entry name" value="WD40 repeat-like"/>
    <property type="match status" value="1"/>
</dbReference>
<feature type="repeat" description="WD" evidence="3">
    <location>
        <begin position="101"/>
        <end position="142"/>
    </location>
</feature>
<dbReference type="Pfam" id="PF00400">
    <property type="entry name" value="WD40"/>
    <property type="match status" value="3"/>
</dbReference>
<proteinExistence type="predicted"/>
<dbReference type="GO" id="GO:0045717">
    <property type="term" value="P:negative regulation of fatty acid biosynthetic process"/>
    <property type="evidence" value="ECO:0007669"/>
    <property type="project" value="TreeGrafter"/>
</dbReference>
<name>A0AA39ULD6_9AGAR</name>
<sequence>MPRRQHHLAPSILGPAQLHRSRNQILESIFYKGLPYSRKLSAHTSCVNYLAFSSNGARLLASGGDGARGQTQITHVSFSSDRDIQIWDFHQDDISDPRHTCVGHTRNIFTLAFSASNKYLFSGGADNMIHKFDATQFQLPRSSNAERPIDTLSYRNTIRSLSCHPFQDEVFLSASESGRIILHDERTWRNPSTRARDIIQVETEVCDVKFHPTMENIFASCDSKGTVCLRDVRLGFGPANKRRNQGVVQVFNTKISKGSIAHLSNPESSSIAFDRDGTKLAVTMLHHYPTIYSVSDPNPIAFCSVQTLPDGSLILPGQRSYSNSCTIKHGSFGSLGLDNDDFYCAGSDDFCAYLWKIPSISSLVEQRQIVDPDEWSGNTIFADTIGYAAGPHEPRYLPVNIKTPLSRLTGHNSIINTTLVHPNFPYIVTCGIERHIFLHSATPSTPFSDGLESTPTEVRSLSGQSTPQEDLRVHNLLIGIEPTDSGDLENSTISLFDGILRAEGTADPFQSRRWSPDSDLESENDSSD</sequence>
<evidence type="ECO:0000313" key="6">
    <source>
        <dbReference type="Proteomes" id="UP001175227"/>
    </source>
</evidence>
<dbReference type="InterPro" id="IPR015943">
    <property type="entry name" value="WD40/YVTN_repeat-like_dom_sf"/>
</dbReference>
<dbReference type="PANTHER" id="PTHR15574:SF43">
    <property type="entry name" value="DDB1- AND CUL4-ASSOCIATED FACTOR 5"/>
    <property type="match status" value="1"/>
</dbReference>
<dbReference type="EMBL" id="JAUEPR010000003">
    <property type="protein sequence ID" value="KAK0487709.1"/>
    <property type="molecule type" value="Genomic_DNA"/>
</dbReference>
<protein>
    <submittedName>
        <fullName evidence="5">WD40 repeat-like protein</fullName>
    </submittedName>
</protein>
<feature type="region of interest" description="Disordered" evidence="4">
    <location>
        <begin position="507"/>
        <end position="528"/>
    </location>
</feature>
<dbReference type="PANTHER" id="PTHR15574">
    <property type="entry name" value="WD REPEAT DOMAIN-CONTAINING FAMILY"/>
    <property type="match status" value="1"/>
</dbReference>
<evidence type="ECO:0000313" key="5">
    <source>
        <dbReference type="EMBL" id="KAK0487709.1"/>
    </source>
</evidence>
<evidence type="ECO:0000256" key="2">
    <source>
        <dbReference type="ARBA" id="ARBA00022737"/>
    </source>
</evidence>
<gene>
    <name evidence="5" type="ORF">IW261DRAFT_1603726</name>
</gene>
<evidence type="ECO:0000256" key="1">
    <source>
        <dbReference type="ARBA" id="ARBA00022574"/>
    </source>
</evidence>
<evidence type="ECO:0000256" key="4">
    <source>
        <dbReference type="SAM" id="MobiDB-lite"/>
    </source>
</evidence>
<evidence type="ECO:0000256" key="3">
    <source>
        <dbReference type="PROSITE-ProRule" id="PRU00221"/>
    </source>
</evidence>
<dbReference type="SMART" id="SM00320">
    <property type="entry name" value="WD40"/>
    <property type="match status" value="6"/>
</dbReference>
<accession>A0AA39ULD6</accession>
<dbReference type="InterPro" id="IPR036322">
    <property type="entry name" value="WD40_repeat_dom_sf"/>
</dbReference>
<dbReference type="Gene3D" id="2.130.10.10">
    <property type="entry name" value="YVTN repeat-like/Quinoprotein amine dehydrogenase"/>
    <property type="match status" value="2"/>
</dbReference>
<feature type="region of interest" description="Disordered" evidence="4">
    <location>
        <begin position="447"/>
        <end position="467"/>
    </location>
</feature>
<organism evidence="5 6">
    <name type="scientific">Armillaria novae-zelandiae</name>
    <dbReference type="NCBI Taxonomy" id="153914"/>
    <lineage>
        <taxon>Eukaryota</taxon>
        <taxon>Fungi</taxon>
        <taxon>Dikarya</taxon>
        <taxon>Basidiomycota</taxon>
        <taxon>Agaricomycotina</taxon>
        <taxon>Agaricomycetes</taxon>
        <taxon>Agaricomycetidae</taxon>
        <taxon>Agaricales</taxon>
        <taxon>Marasmiineae</taxon>
        <taxon>Physalacriaceae</taxon>
        <taxon>Armillaria</taxon>
    </lineage>
</organism>
<dbReference type="InterPro" id="IPR045151">
    <property type="entry name" value="DCAF8"/>
</dbReference>
<keyword evidence="6" id="KW-1185">Reference proteome</keyword>
<keyword evidence="1 3" id="KW-0853">WD repeat</keyword>
<reference evidence="5" key="1">
    <citation type="submission" date="2023-06" db="EMBL/GenBank/DDBJ databases">
        <authorList>
            <consortium name="Lawrence Berkeley National Laboratory"/>
            <person name="Ahrendt S."/>
            <person name="Sahu N."/>
            <person name="Indic B."/>
            <person name="Wong-Bajracharya J."/>
            <person name="Merenyi Z."/>
            <person name="Ke H.-M."/>
            <person name="Monk M."/>
            <person name="Kocsube S."/>
            <person name="Drula E."/>
            <person name="Lipzen A."/>
            <person name="Balint B."/>
            <person name="Henrissat B."/>
            <person name="Andreopoulos B."/>
            <person name="Martin F.M."/>
            <person name="Harder C.B."/>
            <person name="Rigling D."/>
            <person name="Ford K.L."/>
            <person name="Foster G.D."/>
            <person name="Pangilinan J."/>
            <person name="Papanicolaou A."/>
            <person name="Barry K."/>
            <person name="LaButti K."/>
            <person name="Viragh M."/>
            <person name="Koriabine M."/>
            <person name="Yan M."/>
            <person name="Riley R."/>
            <person name="Champramary S."/>
            <person name="Plett K.L."/>
            <person name="Tsai I.J."/>
            <person name="Slot J."/>
            <person name="Sipos G."/>
            <person name="Plett J."/>
            <person name="Nagy L.G."/>
            <person name="Grigoriev I.V."/>
        </authorList>
    </citation>
    <scope>NUCLEOTIDE SEQUENCE</scope>
    <source>
        <strain evidence="5">ICMP 16352</strain>
    </source>
</reference>
<keyword evidence="2" id="KW-0677">Repeat</keyword>
<dbReference type="Proteomes" id="UP001175227">
    <property type="component" value="Unassembled WGS sequence"/>
</dbReference>